<keyword evidence="2" id="KW-1185">Reference proteome</keyword>
<proteinExistence type="predicted"/>
<protein>
    <submittedName>
        <fullName evidence="1">Uncharacterized protein</fullName>
    </submittedName>
</protein>
<sequence length="96" mass="10730">MSKLGSKSRSTEAVLGGYKIGRLEFAQKTTSTLHNVIGPNRFFPARLDSGLVCPSSQPRGRTVHFKWHYFTASPNIVRHLCPLLLHLATRLIDTNL</sequence>
<organism evidence="1 2">
    <name type="scientific">Protopolystoma xenopodis</name>
    <dbReference type="NCBI Taxonomy" id="117903"/>
    <lineage>
        <taxon>Eukaryota</taxon>
        <taxon>Metazoa</taxon>
        <taxon>Spiralia</taxon>
        <taxon>Lophotrochozoa</taxon>
        <taxon>Platyhelminthes</taxon>
        <taxon>Monogenea</taxon>
        <taxon>Polyopisthocotylea</taxon>
        <taxon>Polystomatidea</taxon>
        <taxon>Polystomatidae</taxon>
        <taxon>Protopolystoma</taxon>
    </lineage>
</organism>
<accession>A0A3S4ZJD8</accession>
<dbReference type="EMBL" id="CAAALY010016656">
    <property type="protein sequence ID" value="VEL13058.1"/>
    <property type="molecule type" value="Genomic_DNA"/>
</dbReference>
<gene>
    <name evidence="1" type="ORF">PXEA_LOCUS6498</name>
</gene>
<dbReference type="Proteomes" id="UP000784294">
    <property type="component" value="Unassembled WGS sequence"/>
</dbReference>
<dbReference type="AlphaFoldDB" id="A0A3S4ZJD8"/>
<evidence type="ECO:0000313" key="1">
    <source>
        <dbReference type="EMBL" id="VEL13058.1"/>
    </source>
</evidence>
<reference evidence="1" key="1">
    <citation type="submission" date="2018-11" db="EMBL/GenBank/DDBJ databases">
        <authorList>
            <consortium name="Pathogen Informatics"/>
        </authorList>
    </citation>
    <scope>NUCLEOTIDE SEQUENCE</scope>
</reference>
<comment type="caution">
    <text evidence="1">The sequence shown here is derived from an EMBL/GenBank/DDBJ whole genome shotgun (WGS) entry which is preliminary data.</text>
</comment>
<evidence type="ECO:0000313" key="2">
    <source>
        <dbReference type="Proteomes" id="UP000784294"/>
    </source>
</evidence>
<name>A0A3S4ZJD8_9PLAT</name>